<dbReference type="EMBL" id="LJGW01000529">
    <property type="protein sequence ID" value="OEV07312.1"/>
    <property type="molecule type" value="Genomic_DNA"/>
</dbReference>
<proteinExistence type="predicted"/>
<sequence length="325" mass="34131">LGTASPAPAATPADAAETSPRPNSSSTAPPPAPMAVSPYLSLGWGDPPAPATVMAATGVRWFSLAFVLSSGACEPRWDGYRPLKGGVDARTVAAVRVAGGDVVPSFGGGGGDKLEEKCPDAASLAGAYRKVIDAYGLKAIDIDLEGSAYRSAETQRRTLDALARLKKADPGLVVYVTVPSYRTGPDSSLIDRAAEAEVEPDAWSVMPFSFVPSAKGEDMGRISTRAVDGLKERLASAYGYTDTEAYAHSGISSMNGITGEGETITVRDFRTVAAHARKHGLGRLAFWSVNRDRPCGGRPYPAEDACSGVAQRPWEYTKTLAQHGR</sequence>
<dbReference type="PANTHER" id="PTHR42976:SF1">
    <property type="entry name" value="GH18 DOMAIN-CONTAINING PROTEIN-RELATED"/>
    <property type="match status" value="1"/>
</dbReference>
<accession>A0A1E7KTQ4</accession>
<keyword evidence="3" id="KW-1185">Reference proteome</keyword>
<dbReference type="AlphaFoldDB" id="A0A1E7KTQ4"/>
<dbReference type="Proteomes" id="UP000176005">
    <property type="component" value="Unassembled WGS sequence"/>
</dbReference>
<feature type="compositionally biased region" description="Low complexity" evidence="1">
    <location>
        <begin position="1"/>
        <end position="27"/>
    </location>
</feature>
<feature type="region of interest" description="Disordered" evidence="1">
    <location>
        <begin position="1"/>
        <end position="32"/>
    </location>
</feature>
<dbReference type="SUPFAM" id="SSF51445">
    <property type="entry name" value="(Trans)glycosidases"/>
    <property type="match status" value="1"/>
</dbReference>
<evidence type="ECO:0000256" key="1">
    <source>
        <dbReference type="SAM" id="MobiDB-lite"/>
    </source>
</evidence>
<gene>
    <name evidence="2" type="ORF">AN218_29490</name>
</gene>
<dbReference type="CDD" id="cd06543">
    <property type="entry name" value="GH18_PF-ChiA-like"/>
    <property type="match status" value="1"/>
</dbReference>
<protein>
    <submittedName>
        <fullName evidence="2">Chitinase</fullName>
    </submittedName>
</protein>
<comment type="caution">
    <text evidence="2">The sequence shown here is derived from an EMBL/GenBank/DDBJ whole genome shotgun (WGS) entry which is preliminary data.</text>
</comment>
<dbReference type="Gene3D" id="3.20.20.80">
    <property type="entry name" value="Glycosidases"/>
    <property type="match status" value="1"/>
</dbReference>
<dbReference type="InterPro" id="IPR052750">
    <property type="entry name" value="GH18_Chitinase"/>
</dbReference>
<organism evidence="2 3">
    <name type="scientific">Streptomyces nanshensis</name>
    <dbReference type="NCBI Taxonomy" id="518642"/>
    <lineage>
        <taxon>Bacteria</taxon>
        <taxon>Bacillati</taxon>
        <taxon>Actinomycetota</taxon>
        <taxon>Actinomycetes</taxon>
        <taxon>Kitasatosporales</taxon>
        <taxon>Streptomycetaceae</taxon>
        <taxon>Streptomyces</taxon>
    </lineage>
</organism>
<dbReference type="RefSeq" id="WP_070020146.1">
    <property type="nucleotide sequence ID" value="NZ_LJGW01000529.1"/>
</dbReference>
<reference evidence="2 3" key="1">
    <citation type="journal article" date="2016" name="Front. Microbiol.">
        <title>Comparative Genomics Analysis of Streptomyces Species Reveals Their Adaptation to the Marine Environment and Their Diversity at the Genomic Level.</title>
        <authorList>
            <person name="Tian X."/>
            <person name="Zhang Z."/>
            <person name="Yang T."/>
            <person name="Chen M."/>
            <person name="Li J."/>
            <person name="Chen F."/>
            <person name="Yang J."/>
            <person name="Li W."/>
            <person name="Zhang B."/>
            <person name="Zhang Z."/>
            <person name="Wu J."/>
            <person name="Zhang C."/>
            <person name="Long L."/>
            <person name="Xiao J."/>
        </authorList>
    </citation>
    <scope>NUCLEOTIDE SEQUENCE [LARGE SCALE GENOMIC DNA]</scope>
    <source>
        <strain evidence="2 3">SCSIO 10429</strain>
    </source>
</reference>
<dbReference type="InterPro" id="IPR017853">
    <property type="entry name" value="GH"/>
</dbReference>
<evidence type="ECO:0000313" key="3">
    <source>
        <dbReference type="Proteomes" id="UP000176005"/>
    </source>
</evidence>
<feature type="non-terminal residue" evidence="2">
    <location>
        <position position="1"/>
    </location>
</feature>
<evidence type="ECO:0000313" key="2">
    <source>
        <dbReference type="EMBL" id="OEV07312.1"/>
    </source>
</evidence>
<name>A0A1E7KTQ4_9ACTN</name>
<dbReference type="PANTHER" id="PTHR42976">
    <property type="entry name" value="BIFUNCTIONAL CHITINASE/LYSOZYME-RELATED"/>
    <property type="match status" value="1"/>
</dbReference>
<dbReference type="PATRIC" id="fig|518642.10.peg.630"/>